<keyword evidence="2" id="KW-1185">Reference proteome</keyword>
<protein>
    <submittedName>
        <fullName evidence="1">Uncharacterized protein</fullName>
    </submittedName>
</protein>
<dbReference type="AlphaFoldDB" id="A0AAC9PUR7"/>
<organism evidence="1 2">
    <name type="scientific">Actinoalloteichus fjordicus</name>
    <dbReference type="NCBI Taxonomy" id="1612552"/>
    <lineage>
        <taxon>Bacteria</taxon>
        <taxon>Bacillati</taxon>
        <taxon>Actinomycetota</taxon>
        <taxon>Actinomycetes</taxon>
        <taxon>Pseudonocardiales</taxon>
        <taxon>Pseudonocardiaceae</taxon>
        <taxon>Actinoalloteichus</taxon>
    </lineage>
</organism>
<accession>A0AAC9PUR7</accession>
<evidence type="ECO:0000313" key="1">
    <source>
        <dbReference type="EMBL" id="APU17241.1"/>
    </source>
</evidence>
<dbReference type="Proteomes" id="UP000185511">
    <property type="component" value="Chromosome"/>
</dbReference>
<proteinExistence type="predicted"/>
<reference evidence="2" key="1">
    <citation type="submission" date="2016-06" db="EMBL/GenBank/DDBJ databases">
        <title>Complete genome sequence of Actinoalloteichus fjordicus DSM 46855 (=ADI127-17), type strain of the new species Actinoalloteichus fjordicus.</title>
        <authorList>
            <person name="Ruckert C."/>
            <person name="Nouioui I."/>
            <person name="Willmese J."/>
            <person name="van Wezel G."/>
            <person name="Klenk H.-P."/>
            <person name="Kalinowski J."/>
            <person name="Zotchev S.B."/>
        </authorList>
    </citation>
    <scope>NUCLEOTIDE SEQUENCE [LARGE SCALE GENOMIC DNA]</scope>
    <source>
        <strain evidence="2">ADI127-7</strain>
    </source>
</reference>
<evidence type="ECO:0000313" key="2">
    <source>
        <dbReference type="Proteomes" id="UP000185511"/>
    </source>
</evidence>
<dbReference type="KEGG" id="acad:UA74_26180"/>
<gene>
    <name evidence="1" type="ORF">UA74_26180</name>
</gene>
<name>A0AAC9PUR7_9PSEU</name>
<dbReference type="EMBL" id="CP016076">
    <property type="protein sequence ID" value="APU17241.1"/>
    <property type="molecule type" value="Genomic_DNA"/>
</dbReference>
<sequence>MELAVAGAGRGGVGLACEAAAVPPPGTTRSRGMIDPAGIKSAVLFGKSTRKGCVFGSIR</sequence>